<reference evidence="1" key="1">
    <citation type="submission" date="2020-08" db="EMBL/GenBank/DDBJ databases">
        <title>Multicomponent nature underlies the extraordinary mechanical properties of spider dragline silk.</title>
        <authorList>
            <person name="Kono N."/>
            <person name="Nakamura H."/>
            <person name="Mori M."/>
            <person name="Yoshida Y."/>
            <person name="Ohtoshi R."/>
            <person name="Malay A.D."/>
            <person name="Moran D.A.P."/>
            <person name="Tomita M."/>
            <person name="Numata K."/>
            <person name="Arakawa K."/>
        </authorList>
    </citation>
    <scope>NUCLEOTIDE SEQUENCE</scope>
</reference>
<dbReference type="Proteomes" id="UP000887013">
    <property type="component" value="Unassembled WGS sequence"/>
</dbReference>
<keyword evidence="2" id="KW-1185">Reference proteome</keyword>
<evidence type="ECO:0000313" key="1">
    <source>
        <dbReference type="EMBL" id="GFT92476.1"/>
    </source>
</evidence>
<comment type="caution">
    <text evidence="1">The sequence shown here is derived from an EMBL/GenBank/DDBJ whole genome shotgun (WGS) entry which is preliminary data.</text>
</comment>
<dbReference type="EMBL" id="BMAW01121092">
    <property type="protein sequence ID" value="GFT92476.1"/>
    <property type="molecule type" value="Genomic_DNA"/>
</dbReference>
<protein>
    <submittedName>
        <fullName evidence="1">Uncharacterized protein</fullName>
    </submittedName>
</protein>
<evidence type="ECO:0000313" key="2">
    <source>
        <dbReference type="Proteomes" id="UP000887013"/>
    </source>
</evidence>
<proteinExistence type="predicted"/>
<gene>
    <name evidence="1" type="ORF">NPIL_526001</name>
</gene>
<name>A0A8X6PYB8_NEPPI</name>
<dbReference type="AlphaFoldDB" id="A0A8X6PYB8"/>
<organism evidence="1 2">
    <name type="scientific">Nephila pilipes</name>
    <name type="common">Giant wood spider</name>
    <name type="synonym">Nephila maculata</name>
    <dbReference type="NCBI Taxonomy" id="299642"/>
    <lineage>
        <taxon>Eukaryota</taxon>
        <taxon>Metazoa</taxon>
        <taxon>Ecdysozoa</taxon>
        <taxon>Arthropoda</taxon>
        <taxon>Chelicerata</taxon>
        <taxon>Arachnida</taxon>
        <taxon>Araneae</taxon>
        <taxon>Araneomorphae</taxon>
        <taxon>Entelegynae</taxon>
        <taxon>Araneoidea</taxon>
        <taxon>Nephilidae</taxon>
        <taxon>Nephila</taxon>
    </lineage>
</organism>
<sequence length="147" mass="16073">MSHVSRIHTLTCYLVAECADKASPCLPRWLFVGNFTFQRSSKGRSLKDIIKGARAIVRRNESGHLHLLTEQEEAVKLQNKSLIVIVTIHARGASVVFHPLLPGQGRGCPSSAEGWSDTIDSQRRGPFLGGAAALINDRSIDRVLTST</sequence>
<accession>A0A8X6PYB8</accession>